<organism evidence="2 3">
    <name type="scientific">Mariniradius sediminis</name>
    <dbReference type="NCBI Taxonomy" id="2909237"/>
    <lineage>
        <taxon>Bacteria</taxon>
        <taxon>Pseudomonadati</taxon>
        <taxon>Bacteroidota</taxon>
        <taxon>Cytophagia</taxon>
        <taxon>Cytophagales</taxon>
        <taxon>Cyclobacteriaceae</taxon>
        <taxon>Mariniradius</taxon>
    </lineage>
</organism>
<feature type="chain" id="PRO_5045915482" evidence="1">
    <location>
        <begin position="23"/>
        <end position="836"/>
    </location>
</feature>
<dbReference type="RefSeq" id="WP_234860512.1">
    <property type="nucleotide sequence ID" value="NZ_JAKEVZ010000003.1"/>
</dbReference>
<name>A0ABS9BQV9_9BACT</name>
<dbReference type="EMBL" id="JAKEVZ010000003">
    <property type="protein sequence ID" value="MCF1750407.1"/>
    <property type="molecule type" value="Genomic_DNA"/>
</dbReference>
<dbReference type="Proteomes" id="UP001201449">
    <property type="component" value="Unassembled WGS sequence"/>
</dbReference>
<accession>A0ABS9BQV9</accession>
<reference evidence="2 3" key="1">
    <citation type="submission" date="2022-01" db="EMBL/GenBank/DDBJ databases">
        <title>Mariniradius saccharolyticus sp. nov., isolated from sediment of a river.</title>
        <authorList>
            <person name="Liu H."/>
        </authorList>
    </citation>
    <scope>NUCLEOTIDE SEQUENCE [LARGE SCALE GENOMIC DNA]</scope>
    <source>
        <strain evidence="2 3">RY-2</strain>
    </source>
</reference>
<protein>
    <submittedName>
        <fullName evidence="2">Uncharacterized protein</fullName>
    </submittedName>
</protein>
<evidence type="ECO:0000313" key="3">
    <source>
        <dbReference type="Proteomes" id="UP001201449"/>
    </source>
</evidence>
<gene>
    <name evidence="2" type="ORF">L0U89_04930</name>
</gene>
<sequence length="836" mass="92482">MKTSSFRLLLTFFLAFFFSCQEEESPNPNPGPNPPVASKLLAKTVDVNVILPAGVSLDLSKTKLSTGLMDFNVDASGKSKAILPDGIIRMAYLQNENNQILMMGIIHDQNKTISAATTAEALFYLGTGVYYLPEKVTKDYLQSGSALPGMQEFKDKIEQGIKADVSFIAKGSYEQPLGQYLSEFSQSVDPIDIRARQINVDPTGFQSGVQIFENDALTVKLANTYRRRAHAFFYKTAYKTKGADKETVVLSAIGKGEKAMTTKEIEPTSAFDGLIGSLAEQIQNKGIEKARKETDPIPLPLGDNEDEATYKVRVVGPGFMPIGSSEMTEEEKKMYDLLLMKQLTLDFVMPMLAEVFSEIKDMKDPELGLEAIQLVFSKSPELWAFVEKGDWKTATFEVVKYLFLDIAGQEILKQKIITPIVNKYKNSSDPSWIDIDRDYTNAKAVEKYAGLVKSVELTGKLLDMTKLLVELGMSNQMDVFTAKSIRSEVKIDPKESTVVPFANLALKAEAKTQLSQGQTFVYKWSTTGTYGIISSGNLKGPMIETSSATVNFRSEKNVNELEDNNFETVKVEVYIKSGTTMTLVGDGEATVNVVKRKLLMKPDGITLDGKSKESVALYLERADNINDIISTPTLEYKVEWTLSGSCGMIDGVTKTATTRGNKIVYQALEDELKECIETVTAHVYFREPGEEWVLREIVTGKVKVVNDPKKIVLNVPLITRDWNISQGGGYTAGVNLIAQVPIHEKAVKYSVKIYGLKQGNISPTKIWSWQAGKEAPSDWLYPPGGQTGIVGNQYHLSVSSTWCSGQPVDCNPNIPGYHAFYKGWGGYANVEIEIRD</sequence>
<evidence type="ECO:0000256" key="1">
    <source>
        <dbReference type="SAM" id="SignalP"/>
    </source>
</evidence>
<dbReference type="PROSITE" id="PS51257">
    <property type="entry name" value="PROKAR_LIPOPROTEIN"/>
    <property type="match status" value="1"/>
</dbReference>
<keyword evidence="1" id="KW-0732">Signal</keyword>
<keyword evidence="3" id="KW-1185">Reference proteome</keyword>
<evidence type="ECO:0000313" key="2">
    <source>
        <dbReference type="EMBL" id="MCF1750407.1"/>
    </source>
</evidence>
<proteinExistence type="predicted"/>
<feature type="signal peptide" evidence="1">
    <location>
        <begin position="1"/>
        <end position="22"/>
    </location>
</feature>
<comment type="caution">
    <text evidence="2">The sequence shown here is derived from an EMBL/GenBank/DDBJ whole genome shotgun (WGS) entry which is preliminary data.</text>
</comment>